<organism evidence="2">
    <name type="scientific">uncultured bacterium contig00017</name>
    <dbReference type="NCBI Taxonomy" id="1181508"/>
    <lineage>
        <taxon>Bacteria</taxon>
        <taxon>environmental samples</taxon>
    </lineage>
</organism>
<sequence length="162" mass="18031">MKKYLLTILLLCTLLGGCASEAAVSAAAPAPAKTGVDLDMTNMGGTIAYSQAVDFRENPDYYLGKTIKVKGNYYPTYYDPTEQYYHLIIVGDEASCCREAIEFVWTGNHTFPDDYPVENAEIIIAGVYEKYDELGETYYHLVAEEITLSAPTPSENWKLTVQ</sequence>
<accession>A0A806KFP2</accession>
<protein>
    <recommendedName>
        <fullName evidence="3">Lipoprotein</fullName>
    </recommendedName>
</protein>
<evidence type="ECO:0000256" key="1">
    <source>
        <dbReference type="SAM" id="SignalP"/>
    </source>
</evidence>
<dbReference type="EMBL" id="JQ844166">
    <property type="protein sequence ID" value="AGS51609.1"/>
    <property type="molecule type" value="Genomic_DNA"/>
</dbReference>
<feature type="chain" id="PRO_5032426530" description="Lipoprotein" evidence="1">
    <location>
        <begin position="23"/>
        <end position="162"/>
    </location>
</feature>
<name>A0A806KFP2_9BACT</name>
<dbReference type="AlphaFoldDB" id="A0A806KFP2"/>
<dbReference type="PROSITE" id="PS51257">
    <property type="entry name" value="PROKAR_LIPOPROTEIN"/>
    <property type="match status" value="1"/>
</dbReference>
<keyword evidence="1" id="KW-0732">Signal</keyword>
<feature type="signal peptide" evidence="1">
    <location>
        <begin position="1"/>
        <end position="22"/>
    </location>
</feature>
<reference evidence="2" key="1">
    <citation type="submission" date="2012-03" db="EMBL/GenBank/DDBJ databases">
        <title>Functional metagenomics reveals considerable lignocellulase gene clusters in the gut microbiome of a wood-feeding higher termite.</title>
        <authorList>
            <person name="Liu N."/>
        </authorList>
    </citation>
    <scope>NUCLEOTIDE SEQUENCE</scope>
</reference>
<evidence type="ECO:0000313" key="2">
    <source>
        <dbReference type="EMBL" id="AGS51609.1"/>
    </source>
</evidence>
<proteinExistence type="predicted"/>
<evidence type="ECO:0008006" key="3">
    <source>
        <dbReference type="Google" id="ProtNLM"/>
    </source>
</evidence>